<dbReference type="InterPro" id="IPR001849">
    <property type="entry name" value="PH_domain"/>
</dbReference>
<keyword evidence="4" id="KW-0479">Metal-binding</keyword>
<dbReference type="OrthoDB" id="74448at2759"/>
<evidence type="ECO:0000256" key="4">
    <source>
        <dbReference type="PROSITE-ProRule" id="PRU00175"/>
    </source>
</evidence>
<dbReference type="PROSITE" id="PS50088">
    <property type="entry name" value="ANK_REPEAT"/>
    <property type="match status" value="2"/>
</dbReference>
<reference evidence="6 7" key="1">
    <citation type="journal article" date="2021" name="Genome Biol.">
        <title>AFLAP: assembly-free linkage analysis pipeline using k-mers from genome sequencing data.</title>
        <authorList>
            <person name="Fletcher K."/>
            <person name="Zhang L."/>
            <person name="Gil J."/>
            <person name="Han R."/>
            <person name="Cavanaugh K."/>
            <person name="Michelmore R."/>
        </authorList>
    </citation>
    <scope>NUCLEOTIDE SEQUENCE [LARGE SCALE GENOMIC DNA]</scope>
    <source>
        <strain evidence="6 7">SF5</strain>
    </source>
</reference>
<dbReference type="PANTHER" id="PTHR24173:SF74">
    <property type="entry name" value="ANKYRIN REPEAT DOMAIN-CONTAINING PROTEIN 16"/>
    <property type="match status" value="1"/>
</dbReference>
<dbReference type="CDD" id="cd00821">
    <property type="entry name" value="PH"/>
    <property type="match status" value="1"/>
</dbReference>
<organism evidence="6 7">
    <name type="scientific">Bremia lactucae</name>
    <name type="common">Lettuce downy mildew</name>
    <dbReference type="NCBI Taxonomy" id="4779"/>
    <lineage>
        <taxon>Eukaryota</taxon>
        <taxon>Sar</taxon>
        <taxon>Stramenopiles</taxon>
        <taxon>Oomycota</taxon>
        <taxon>Peronosporomycetes</taxon>
        <taxon>Peronosporales</taxon>
        <taxon>Peronosporaceae</taxon>
        <taxon>Bremia</taxon>
    </lineage>
</organism>
<dbReference type="SUPFAM" id="SSF48403">
    <property type="entry name" value="Ankyrin repeat"/>
    <property type="match status" value="1"/>
</dbReference>
<dbReference type="Pfam" id="PF13920">
    <property type="entry name" value="zf-C3HC4_3"/>
    <property type="match status" value="1"/>
</dbReference>
<dbReference type="SUPFAM" id="SSF50729">
    <property type="entry name" value="PH domain-like"/>
    <property type="match status" value="1"/>
</dbReference>
<keyword evidence="7" id="KW-1185">Reference proteome</keyword>
<dbReference type="Gene3D" id="2.30.29.30">
    <property type="entry name" value="Pleckstrin-homology domain (PH domain)/Phosphotyrosine-binding domain (PTB)"/>
    <property type="match status" value="1"/>
</dbReference>
<evidence type="ECO:0000313" key="6">
    <source>
        <dbReference type="EMBL" id="TDH65383.1"/>
    </source>
</evidence>
<dbReference type="GO" id="GO:0008270">
    <property type="term" value="F:zinc ion binding"/>
    <property type="evidence" value="ECO:0007669"/>
    <property type="project" value="UniProtKB-KW"/>
</dbReference>
<name>A0A976IAY8_BRELC</name>
<gene>
    <name evidence="6" type="ORF">CCR75_002036</name>
</gene>
<dbReference type="SUPFAM" id="SSF57850">
    <property type="entry name" value="RING/U-box"/>
    <property type="match status" value="1"/>
</dbReference>
<dbReference type="Pfam" id="PF12796">
    <property type="entry name" value="Ank_2"/>
    <property type="match status" value="1"/>
</dbReference>
<dbReference type="SMART" id="SM00248">
    <property type="entry name" value="ANK"/>
    <property type="match status" value="4"/>
</dbReference>
<evidence type="ECO:0000256" key="1">
    <source>
        <dbReference type="ARBA" id="ARBA00022737"/>
    </source>
</evidence>
<dbReference type="Gene3D" id="1.25.40.20">
    <property type="entry name" value="Ankyrin repeat-containing domain"/>
    <property type="match status" value="1"/>
</dbReference>
<evidence type="ECO:0000259" key="5">
    <source>
        <dbReference type="PROSITE" id="PS50089"/>
    </source>
</evidence>
<dbReference type="AlphaFoldDB" id="A0A976IAY8"/>
<dbReference type="RefSeq" id="XP_067814882.1">
    <property type="nucleotide sequence ID" value="XM_067960136.1"/>
</dbReference>
<dbReference type="PROSITE" id="PS50297">
    <property type="entry name" value="ANK_REP_REGION"/>
    <property type="match status" value="2"/>
</dbReference>
<keyword evidence="4" id="KW-0863">Zinc-finger</keyword>
<dbReference type="InterPro" id="IPR001841">
    <property type="entry name" value="Znf_RING"/>
</dbReference>
<evidence type="ECO:0000256" key="3">
    <source>
        <dbReference type="PROSITE-ProRule" id="PRU00023"/>
    </source>
</evidence>
<feature type="repeat" description="ANK" evidence="3">
    <location>
        <begin position="81"/>
        <end position="113"/>
    </location>
</feature>
<dbReference type="Proteomes" id="UP000294530">
    <property type="component" value="Unassembled WGS sequence"/>
</dbReference>
<dbReference type="InterPro" id="IPR036770">
    <property type="entry name" value="Ankyrin_rpt-contain_sf"/>
</dbReference>
<dbReference type="Pfam" id="PF00169">
    <property type="entry name" value="PH"/>
    <property type="match status" value="1"/>
</dbReference>
<dbReference type="EMBL" id="SHOA02000001">
    <property type="protein sequence ID" value="TDH65383.1"/>
    <property type="molecule type" value="Genomic_DNA"/>
</dbReference>
<feature type="domain" description="RING-type" evidence="5">
    <location>
        <begin position="390"/>
        <end position="429"/>
    </location>
</feature>
<comment type="caution">
    <text evidence="6">The sequence shown here is derived from an EMBL/GenBank/DDBJ whole genome shotgun (WGS) entry which is preliminary data.</text>
</comment>
<evidence type="ECO:0000313" key="7">
    <source>
        <dbReference type="Proteomes" id="UP000294530"/>
    </source>
</evidence>
<dbReference type="SMART" id="SM00233">
    <property type="entry name" value="PH"/>
    <property type="match status" value="1"/>
</dbReference>
<proteinExistence type="predicted"/>
<evidence type="ECO:0000256" key="2">
    <source>
        <dbReference type="ARBA" id="ARBA00023043"/>
    </source>
</evidence>
<dbReference type="InterPro" id="IPR013083">
    <property type="entry name" value="Znf_RING/FYVE/PHD"/>
</dbReference>
<dbReference type="InterPro" id="IPR011993">
    <property type="entry name" value="PH-like_dom_sf"/>
</dbReference>
<accession>A0A976IAY8</accession>
<feature type="repeat" description="ANK" evidence="3">
    <location>
        <begin position="45"/>
        <end position="78"/>
    </location>
</feature>
<dbReference type="GeneID" id="94345807"/>
<dbReference type="Gene3D" id="3.30.40.10">
    <property type="entry name" value="Zinc/RING finger domain, C3HC4 (zinc finger)"/>
    <property type="match status" value="1"/>
</dbReference>
<dbReference type="PANTHER" id="PTHR24173">
    <property type="entry name" value="ANKYRIN REPEAT CONTAINING"/>
    <property type="match status" value="1"/>
</dbReference>
<keyword evidence="2 3" id="KW-0040">ANK repeat</keyword>
<sequence>MTGENEEISLWRAAQNNNISLLWQITDKKPISEVQVLLNLPHPIKGTTPLMVAATKADGTKITRTFIEFGAHLDVADNCKYKNSALHYAAYNNRSDQLELLLAAGANMFALNAKGHTALDVARLRGRKEAAATLTSRLQVHCDWLYLRSKSVLGFWKRRWCVLLACNVKQTSTELCIFRGPNKAHPKAVIWQDTLAHTCTPFKSEKGNGFELDTQIVYQNLGGRRYSRYRSSGRTHVHKPNLQPIEFLFACDSEAARDAWMDALGGQLCGGDSTNTAISSSYMGSPHRMSRVSRDASVDATRLTGRTSPVDIINGIDAPTQATVPSLMITQGPYRASAPTFIEDDDGHIWGDLSWSRAVFAQESHVYPIATVITLSGDPNEPQPVLVDRCIVCANNSRDSVCVPCGHVAGCLDCMRAVTYETSSCPVCRAHVDGVVRI</sequence>
<keyword evidence="1" id="KW-0677">Repeat</keyword>
<dbReference type="KEGG" id="blac:94345807"/>
<dbReference type="CDD" id="cd23129">
    <property type="entry name" value="RING-HC_XBAT35-like"/>
    <property type="match status" value="1"/>
</dbReference>
<protein>
    <recommendedName>
        <fullName evidence="5">RING-type domain-containing protein</fullName>
    </recommendedName>
</protein>
<keyword evidence="4" id="KW-0862">Zinc</keyword>
<dbReference type="PROSITE" id="PS50089">
    <property type="entry name" value="ZF_RING_2"/>
    <property type="match status" value="1"/>
</dbReference>
<dbReference type="InterPro" id="IPR002110">
    <property type="entry name" value="Ankyrin_rpt"/>
</dbReference>